<protein>
    <submittedName>
        <fullName evidence="2">Transposase IS66 family protein</fullName>
    </submittedName>
</protein>
<dbReference type="Proteomes" id="UP000317909">
    <property type="component" value="Chromosome"/>
</dbReference>
<evidence type="ECO:0000313" key="3">
    <source>
        <dbReference type="Proteomes" id="UP000317909"/>
    </source>
</evidence>
<dbReference type="InterPro" id="IPR004291">
    <property type="entry name" value="Transposase_IS66_central"/>
</dbReference>
<dbReference type="PANTHER" id="PTHR33678">
    <property type="entry name" value="BLL1576 PROTEIN"/>
    <property type="match status" value="1"/>
</dbReference>
<dbReference type="OrthoDB" id="9760067at2"/>
<reference evidence="2 3" key="1">
    <citation type="submission" date="2019-02" db="EMBL/GenBank/DDBJ databases">
        <title>Deep-cultivation of Planctomycetes and their phenomic and genomic characterization uncovers novel biology.</title>
        <authorList>
            <person name="Wiegand S."/>
            <person name="Jogler M."/>
            <person name="Boedeker C."/>
            <person name="Pinto D."/>
            <person name="Vollmers J."/>
            <person name="Rivas-Marin E."/>
            <person name="Kohn T."/>
            <person name="Peeters S.H."/>
            <person name="Heuer A."/>
            <person name="Rast P."/>
            <person name="Oberbeckmann S."/>
            <person name="Bunk B."/>
            <person name="Jeske O."/>
            <person name="Meyerdierks A."/>
            <person name="Storesund J.E."/>
            <person name="Kallscheuer N."/>
            <person name="Luecker S."/>
            <person name="Lage O.M."/>
            <person name="Pohl T."/>
            <person name="Merkel B.J."/>
            <person name="Hornburger P."/>
            <person name="Mueller R.-W."/>
            <person name="Bruemmer F."/>
            <person name="Labrenz M."/>
            <person name="Spormann A.M."/>
            <person name="Op den Camp H."/>
            <person name="Overmann J."/>
            <person name="Amann R."/>
            <person name="Jetten M.S.M."/>
            <person name="Mascher T."/>
            <person name="Medema M.H."/>
            <person name="Devos D.P."/>
            <person name="Kaster A.-K."/>
            <person name="Ovreas L."/>
            <person name="Rohde M."/>
            <person name="Galperin M.Y."/>
            <person name="Jogler C."/>
        </authorList>
    </citation>
    <scope>NUCLEOTIDE SEQUENCE [LARGE SCALE GENOMIC DNA]</scope>
    <source>
        <strain evidence="2 3">I41</strain>
    </source>
</reference>
<gene>
    <name evidence="2" type="ORF">I41_49190</name>
</gene>
<proteinExistence type="predicted"/>
<accession>A0A517U4X3</accession>
<dbReference type="Pfam" id="PF03050">
    <property type="entry name" value="DDE_Tnp_IS66"/>
    <property type="match status" value="1"/>
</dbReference>
<evidence type="ECO:0000259" key="1">
    <source>
        <dbReference type="Pfam" id="PF03050"/>
    </source>
</evidence>
<organism evidence="2 3">
    <name type="scientific">Lacipirellula limnantheis</name>
    <dbReference type="NCBI Taxonomy" id="2528024"/>
    <lineage>
        <taxon>Bacteria</taxon>
        <taxon>Pseudomonadati</taxon>
        <taxon>Planctomycetota</taxon>
        <taxon>Planctomycetia</taxon>
        <taxon>Pirellulales</taxon>
        <taxon>Lacipirellulaceae</taxon>
        <taxon>Lacipirellula</taxon>
    </lineage>
</organism>
<evidence type="ECO:0000313" key="2">
    <source>
        <dbReference type="EMBL" id="QDT75677.1"/>
    </source>
</evidence>
<dbReference type="InterPro" id="IPR052344">
    <property type="entry name" value="Transposase-related"/>
</dbReference>
<name>A0A517U4X3_9BACT</name>
<feature type="domain" description="Transposase IS66 central" evidence="1">
    <location>
        <begin position="6"/>
        <end position="90"/>
    </location>
</feature>
<dbReference type="EMBL" id="CP036339">
    <property type="protein sequence ID" value="QDT75677.1"/>
    <property type="molecule type" value="Genomic_DNA"/>
</dbReference>
<sequence length="135" mass="15249">MAWHGQRSDLRQQHALPLLAEFRQWLQAIERSVLPESPIGQALQYMLPSWDGLVRCCANGAPSIDNNRSVRPVAIGRKSSYDFLSTRHAQRFHGVELGCNYVVRFEAIGNGFQSIEAVRNRAQKQQAETDNAKKS</sequence>
<keyword evidence="3" id="KW-1185">Reference proteome</keyword>
<dbReference type="KEGG" id="llh:I41_49190"/>
<dbReference type="AlphaFoldDB" id="A0A517U4X3"/>
<dbReference type="RefSeq" id="WP_145435446.1">
    <property type="nucleotide sequence ID" value="NZ_CP036339.1"/>
</dbReference>